<evidence type="ECO:0000256" key="5">
    <source>
        <dbReference type="ARBA" id="ARBA00022729"/>
    </source>
</evidence>
<feature type="domain" description="TonB-dependent receptor-like beta-barrel" evidence="13">
    <location>
        <begin position="205"/>
        <end position="583"/>
    </location>
</feature>
<proteinExistence type="inferred from homology"/>
<dbReference type="InterPro" id="IPR036942">
    <property type="entry name" value="Beta-barrel_TonB_sf"/>
</dbReference>
<evidence type="ECO:0000256" key="2">
    <source>
        <dbReference type="ARBA" id="ARBA00022448"/>
    </source>
</evidence>
<dbReference type="Gene3D" id="2.170.130.10">
    <property type="entry name" value="TonB-dependent receptor, plug domain"/>
    <property type="match status" value="1"/>
</dbReference>
<keyword evidence="3 10" id="KW-1134">Transmembrane beta strand</keyword>
<dbReference type="OrthoDB" id="596248at2"/>
<dbReference type="Pfam" id="PF07715">
    <property type="entry name" value="Plug"/>
    <property type="match status" value="1"/>
</dbReference>
<evidence type="ECO:0000256" key="8">
    <source>
        <dbReference type="ARBA" id="ARBA00023170"/>
    </source>
</evidence>
<dbReference type="InterPro" id="IPR012910">
    <property type="entry name" value="Plug_dom"/>
</dbReference>
<reference evidence="15" key="1">
    <citation type="submission" date="2016-09" db="EMBL/GenBank/DDBJ databases">
        <title>Genome sequence of Chlorobaculum limnaeum.</title>
        <authorList>
            <person name="Liu Z."/>
            <person name="Tank M."/>
            <person name="Bryant D.A."/>
        </authorList>
    </citation>
    <scope>NUCLEOTIDE SEQUENCE [LARGE SCALE GENOMIC DNA]</scope>
    <source>
        <strain evidence="15">DSM 1677</strain>
    </source>
</reference>
<protein>
    <recommendedName>
        <fullName evidence="17">TonB-dependent receptor</fullName>
    </recommendedName>
</protein>
<dbReference type="PROSITE" id="PS52016">
    <property type="entry name" value="TONB_DEPENDENT_REC_3"/>
    <property type="match status" value="1"/>
</dbReference>
<evidence type="ECO:0000256" key="7">
    <source>
        <dbReference type="ARBA" id="ARBA00023136"/>
    </source>
</evidence>
<evidence type="ECO:0000256" key="11">
    <source>
        <dbReference type="RuleBase" id="RU003357"/>
    </source>
</evidence>
<comment type="similarity">
    <text evidence="10 11">Belongs to the TonB-dependent receptor family.</text>
</comment>
<keyword evidence="9 10" id="KW-0998">Cell outer membrane</keyword>
<evidence type="ECO:0000256" key="3">
    <source>
        <dbReference type="ARBA" id="ARBA00022452"/>
    </source>
</evidence>
<organism evidence="15 16">
    <name type="scientific">Chlorobaculum limnaeum</name>
    <dbReference type="NCBI Taxonomy" id="274537"/>
    <lineage>
        <taxon>Bacteria</taxon>
        <taxon>Pseudomonadati</taxon>
        <taxon>Chlorobiota</taxon>
        <taxon>Chlorobiia</taxon>
        <taxon>Chlorobiales</taxon>
        <taxon>Chlorobiaceae</taxon>
        <taxon>Chlorobaculum</taxon>
    </lineage>
</organism>
<keyword evidence="8" id="KW-0675">Receptor</keyword>
<accession>A0A1D8CZV4</accession>
<keyword evidence="6 11" id="KW-0798">TonB box</keyword>
<keyword evidence="7 10" id="KW-0472">Membrane</keyword>
<dbReference type="GO" id="GO:0009279">
    <property type="term" value="C:cell outer membrane"/>
    <property type="evidence" value="ECO:0007669"/>
    <property type="project" value="UniProtKB-SubCell"/>
</dbReference>
<keyword evidence="2 10" id="KW-0813">Transport</keyword>
<evidence type="ECO:0000259" key="13">
    <source>
        <dbReference type="Pfam" id="PF00593"/>
    </source>
</evidence>
<dbReference type="Proteomes" id="UP000095185">
    <property type="component" value="Chromosome"/>
</dbReference>
<dbReference type="InterPro" id="IPR039426">
    <property type="entry name" value="TonB-dep_rcpt-like"/>
</dbReference>
<evidence type="ECO:0000256" key="1">
    <source>
        <dbReference type="ARBA" id="ARBA00004571"/>
    </source>
</evidence>
<keyword evidence="5 12" id="KW-0732">Signal</keyword>
<name>A0A1D8CZV4_CHLLM</name>
<keyword evidence="16" id="KW-1185">Reference proteome</keyword>
<dbReference type="Gene3D" id="2.40.170.20">
    <property type="entry name" value="TonB-dependent receptor, beta-barrel domain"/>
    <property type="match status" value="1"/>
</dbReference>
<dbReference type="Pfam" id="PF00593">
    <property type="entry name" value="TonB_dep_Rec_b-barrel"/>
    <property type="match status" value="1"/>
</dbReference>
<evidence type="ECO:0000313" key="16">
    <source>
        <dbReference type="Proteomes" id="UP000095185"/>
    </source>
</evidence>
<evidence type="ECO:0000259" key="14">
    <source>
        <dbReference type="Pfam" id="PF07715"/>
    </source>
</evidence>
<dbReference type="InterPro" id="IPR000531">
    <property type="entry name" value="Beta-barrel_TonB"/>
</dbReference>
<dbReference type="GO" id="GO:0015344">
    <property type="term" value="F:siderophore uptake transmembrane transporter activity"/>
    <property type="evidence" value="ECO:0007669"/>
    <property type="project" value="TreeGrafter"/>
</dbReference>
<dbReference type="KEGG" id="clz:BIU88_03860"/>
<feature type="chain" id="PRO_5009106521" description="TonB-dependent receptor" evidence="12">
    <location>
        <begin position="30"/>
        <end position="608"/>
    </location>
</feature>
<dbReference type="EMBL" id="CP017305">
    <property type="protein sequence ID" value="AOS83353.1"/>
    <property type="molecule type" value="Genomic_DNA"/>
</dbReference>
<dbReference type="STRING" id="274537.BIU88_03860"/>
<dbReference type="AlphaFoldDB" id="A0A1D8CZV4"/>
<evidence type="ECO:0000256" key="12">
    <source>
        <dbReference type="SAM" id="SignalP"/>
    </source>
</evidence>
<dbReference type="CDD" id="cd01347">
    <property type="entry name" value="ligand_gated_channel"/>
    <property type="match status" value="1"/>
</dbReference>
<feature type="signal peptide" evidence="12">
    <location>
        <begin position="1"/>
        <end position="29"/>
    </location>
</feature>
<evidence type="ECO:0008006" key="17">
    <source>
        <dbReference type="Google" id="ProtNLM"/>
    </source>
</evidence>
<dbReference type="PANTHER" id="PTHR30069">
    <property type="entry name" value="TONB-DEPENDENT OUTER MEMBRANE RECEPTOR"/>
    <property type="match status" value="1"/>
</dbReference>
<dbReference type="GO" id="GO:0044718">
    <property type="term" value="P:siderophore transmembrane transport"/>
    <property type="evidence" value="ECO:0007669"/>
    <property type="project" value="TreeGrafter"/>
</dbReference>
<evidence type="ECO:0000256" key="10">
    <source>
        <dbReference type="PROSITE-ProRule" id="PRU01360"/>
    </source>
</evidence>
<dbReference type="RefSeq" id="WP_069809074.1">
    <property type="nucleotide sequence ID" value="NZ_CP017305.1"/>
</dbReference>
<dbReference type="InterPro" id="IPR037066">
    <property type="entry name" value="Plug_dom_sf"/>
</dbReference>
<dbReference type="SUPFAM" id="SSF56935">
    <property type="entry name" value="Porins"/>
    <property type="match status" value="1"/>
</dbReference>
<dbReference type="PANTHER" id="PTHR30069:SF29">
    <property type="entry name" value="HEMOGLOBIN AND HEMOGLOBIN-HAPTOGLOBIN-BINDING PROTEIN 1-RELATED"/>
    <property type="match status" value="1"/>
</dbReference>
<evidence type="ECO:0000256" key="6">
    <source>
        <dbReference type="ARBA" id="ARBA00023077"/>
    </source>
</evidence>
<comment type="subcellular location">
    <subcellularLocation>
        <location evidence="1 10">Cell outer membrane</location>
        <topology evidence="1 10">Multi-pass membrane protein</topology>
    </subcellularLocation>
</comment>
<gene>
    <name evidence="15" type="ORF">BIU88_03860</name>
</gene>
<evidence type="ECO:0000256" key="9">
    <source>
        <dbReference type="ARBA" id="ARBA00023237"/>
    </source>
</evidence>
<keyword evidence="4 10" id="KW-0812">Transmembrane</keyword>
<feature type="domain" description="TonB-dependent receptor plug" evidence="14">
    <location>
        <begin position="52"/>
        <end position="157"/>
    </location>
</feature>
<sequence>MCNIRIIRKRSCGVLMLLAAVGAAIEARAEMQASELDKIVVSATKTPHTLGDVPVDAEVITREELLQRNVQTAQQALEQTTGLYIGKNASGWGSKGTVGMYGLVAKYSLVLVDGQRLLGGHQNAIDLQQISVEMIERIEILKGPSSALYGSDAVGGVVNIITRKGADKLEFSGSLAMGSRGTAIGSISGGAGSEKLKTRLNYTYRESDGVNKHADSYDEHILQGTMSLRLADKAELTLNPYYSFQDMPDQQTTQERYGVHAMLDWKPDDVSSLKLRGSLFDFSYKTQTDDTVLDNYELELLYSRLLLDRHLVTGGYGFWNERRNYVPRPAQNSKIEQTLNSFYLQDEIDLSPVVLVLGARVDSHERWGDEINPKASVMYKASDALKFRVSAGRAFKAPTLLSLYDEWMMGSITVHPNPDLKPEKSVGYQAGVEYAFSRDIVTKATWFRNDLDDMIKSTVSRRGGAMHMDYENINKAMTQGVELNLDARFSKAVSAKLGYTWLDTEDKNSGKKLTYSPSGKFFSGLDFRIAPAGLLLGLEASYTGERYTDAANTEKLGSFWLCNASLTKKFTENAELFVRIDNLFGEKNITDEYDLDGTEFLAGMRVKL</sequence>
<evidence type="ECO:0000256" key="4">
    <source>
        <dbReference type="ARBA" id="ARBA00022692"/>
    </source>
</evidence>
<evidence type="ECO:0000313" key="15">
    <source>
        <dbReference type="EMBL" id="AOS83353.1"/>
    </source>
</evidence>